<feature type="compositionally biased region" description="Basic and acidic residues" evidence="1">
    <location>
        <begin position="66"/>
        <end position="85"/>
    </location>
</feature>
<feature type="transmembrane region" description="Helical" evidence="2">
    <location>
        <begin position="329"/>
        <end position="347"/>
    </location>
</feature>
<evidence type="ECO:0000313" key="3">
    <source>
        <dbReference type="EMBL" id="GLC30542.1"/>
    </source>
</evidence>
<keyword evidence="2" id="KW-0472">Membrane</keyword>
<reference evidence="3 4" key="1">
    <citation type="journal article" date="2024" name="Int. J. Syst. Evol. Microbiol.">
        <title>Clostridium omnivorum sp. nov., isolated from anoxic soil under the treatment of reductive soil disinfestation.</title>
        <authorList>
            <person name="Ueki A."/>
            <person name="Tonouchi A."/>
            <person name="Kaku N."/>
            <person name="Honma S."/>
            <person name="Ueki K."/>
        </authorList>
    </citation>
    <scope>NUCLEOTIDE SEQUENCE [LARGE SCALE GENOMIC DNA]</scope>
    <source>
        <strain evidence="3 4">E14</strain>
    </source>
</reference>
<organism evidence="3 4">
    <name type="scientific">Clostridium omnivorum</name>
    <dbReference type="NCBI Taxonomy" id="1604902"/>
    <lineage>
        <taxon>Bacteria</taxon>
        <taxon>Bacillati</taxon>
        <taxon>Bacillota</taxon>
        <taxon>Clostridia</taxon>
        <taxon>Eubacteriales</taxon>
        <taxon>Clostridiaceae</taxon>
        <taxon>Clostridium</taxon>
    </lineage>
</organism>
<evidence type="ECO:0000256" key="2">
    <source>
        <dbReference type="SAM" id="Phobius"/>
    </source>
</evidence>
<dbReference type="RefSeq" id="WP_264849810.1">
    <property type="nucleotide sequence ID" value="NZ_BRXR01000001.1"/>
</dbReference>
<comment type="caution">
    <text evidence="3">The sequence shown here is derived from an EMBL/GenBank/DDBJ whole genome shotgun (WGS) entry which is preliminary data.</text>
</comment>
<feature type="transmembrane region" description="Helical" evidence="2">
    <location>
        <begin position="385"/>
        <end position="409"/>
    </location>
</feature>
<dbReference type="PANTHER" id="PTHR37305:SF1">
    <property type="entry name" value="MEMBRANE PROTEIN"/>
    <property type="match status" value="1"/>
</dbReference>
<feature type="transmembrane region" description="Helical" evidence="2">
    <location>
        <begin position="304"/>
        <end position="323"/>
    </location>
</feature>
<feature type="region of interest" description="Disordered" evidence="1">
    <location>
        <begin position="62"/>
        <end position="85"/>
    </location>
</feature>
<dbReference type="PANTHER" id="PTHR37305">
    <property type="entry name" value="INTEGRAL MEMBRANE PROTEIN-RELATED"/>
    <property type="match status" value="1"/>
</dbReference>
<keyword evidence="2" id="KW-1133">Transmembrane helix</keyword>
<proteinExistence type="predicted"/>
<feature type="transmembrane region" description="Helical" evidence="2">
    <location>
        <begin position="18"/>
        <end position="37"/>
    </location>
</feature>
<dbReference type="Pfam" id="PF12679">
    <property type="entry name" value="ABC2_membrane_2"/>
    <property type="match status" value="1"/>
</dbReference>
<evidence type="ECO:0000313" key="4">
    <source>
        <dbReference type="Proteomes" id="UP001208567"/>
    </source>
</evidence>
<name>A0ABQ5N5Q4_9CLOT</name>
<accession>A0ABQ5N5Q4</accession>
<evidence type="ECO:0000256" key="1">
    <source>
        <dbReference type="SAM" id="MobiDB-lite"/>
    </source>
</evidence>
<gene>
    <name evidence="3" type="ORF">bsdE14_19520</name>
</gene>
<keyword evidence="2" id="KW-0812">Transmembrane</keyword>
<dbReference type="Proteomes" id="UP001208567">
    <property type="component" value="Unassembled WGS sequence"/>
</dbReference>
<dbReference type="EMBL" id="BRXR01000001">
    <property type="protein sequence ID" value="GLC30542.1"/>
    <property type="molecule type" value="Genomic_DNA"/>
</dbReference>
<feature type="transmembrane region" description="Helical" evidence="2">
    <location>
        <begin position="229"/>
        <end position="255"/>
    </location>
</feature>
<feature type="transmembrane region" description="Helical" evidence="2">
    <location>
        <begin position="181"/>
        <end position="199"/>
    </location>
</feature>
<protein>
    <submittedName>
        <fullName evidence="3">ABC transporter permease</fullName>
    </submittedName>
</protein>
<sequence length="416" mass="47349">MLTLIGNEMKKLFSRKKTWVVVIGFILLLGILTFALYKEEQNLKKYSSPEFRIQSMQESINYNNKKKQELQDKRNSATSTDEDKKAIDRELTRIDTDIKNMEENIKGLKDNSGKNIAWKTELKQQIEAREKAINNEDGSNMPDEYKEREKININQMKYFVEHDIEPVQEYKLIGFNFINKVVEFLGMIFLAMGIAIFISDMVSGECTPPTMKFLITQPVSRGKVLLSKFIAAVVSSVLLIVAIELIYFLFVGLVFGFGSSNYPVMVGTRFQFDMATVNEQGIHPLKAIAGSTYMIPMWKFTLEILLMQILFIVACVSFIFLISTLFKSSMVSMGVGSIIMIILFVIINQLRPLGKIVPYLFTTYGNVVGVLKGDELALRFQNPALTASFSIPVMIIWAIVCYVISHFVFTKKDILI</sequence>
<keyword evidence="4" id="KW-1185">Reference proteome</keyword>